<feature type="domain" description="RNA polymerase sigma-70 region 2" evidence="5">
    <location>
        <begin position="28"/>
        <end position="96"/>
    </location>
</feature>
<dbReference type="InterPro" id="IPR014284">
    <property type="entry name" value="RNA_pol_sigma-70_dom"/>
</dbReference>
<dbReference type="Gene3D" id="1.10.10.10">
    <property type="entry name" value="Winged helix-like DNA-binding domain superfamily/Winged helix DNA-binding domain"/>
    <property type="match status" value="1"/>
</dbReference>
<dbReference type="InterPro" id="IPR036388">
    <property type="entry name" value="WH-like_DNA-bd_sf"/>
</dbReference>
<comment type="caution">
    <text evidence="7">The sequence shown here is derived from an EMBL/GenBank/DDBJ whole genome shotgun (WGS) entry which is preliminary data.</text>
</comment>
<keyword evidence="4" id="KW-0804">Transcription</keyword>
<dbReference type="EMBL" id="JBHUPB010000012">
    <property type="protein sequence ID" value="MFD2969208.1"/>
    <property type="molecule type" value="Genomic_DNA"/>
</dbReference>
<dbReference type="SUPFAM" id="SSF88946">
    <property type="entry name" value="Sigma2 domain of RNA polymerase sigma factors"/>
    <property type="match status" value="1"/>
</dbReference>
<keyword evidence="8" id="KW-1185">Reference proteome</keyword>
<dbReference type="Pfam" id="PF08281">
    <property type="entry name" value="Sigma70_r4_2"/>
    <property type="match status" value="1"/>
</dbReference>
<dbReference type="InterPro" id="IPR007627">
    <property type="entry name" value="RNA_pol_sigma70_r2"/>
</dbReference>
<dbReference type="SUPFAM" id="SSF88659">
    <property type="entry name" value="Sigma3 and sigma4 domains of RNA polymerase sigma factors"/>
    <property type="match status" value="1"/>
</dbReference>
<protein>
    <submittedName>
        <fullName evidence="7">RNA polymerase sigma factor</fullName>
    </submittedName>
</protein>
<dbReference type="InterPro" id="IPR039425">
    <property type="entry name" value="RNA_pol_sigma-70-like"/>
</dbReference>
<dbReference type="RefSeq" id="WP_320186421.1">
    <property type="nucleotide sequence ID" value="NZ_CP138332.1"/>
</dbReference>
<dbReference type="Proteomes" id="UP001597525">
    <property type="component" value="Unassembled WGS sequence"/>
</dbReference>
<dbReference type="InterPro" id="IPR013249">
    <property type="entry name" value="RNA_pol_sigma70_r4_t2"/>
</dbReference>
<keyword evidence="3" id="KW-0731">Sigma factor</keyword>
<keyword evidence="2" id="KW-0805">Transcription regulation</keyword>
<dbReference type="PANTHER" id="PTHR43133:SF46">
    <property type="entry name" value="RNA POLYMERASE SIGMA-70 FACTOR ECF SUBFAMILY"/>
    <property type="match status" value="1"/>
</dbReference>
<reference evidence="8" key="1">
    <citation type="journal article" date="2019" name="Int. J. Syst. Evol. Microbiol.">
        <title>The Global Catalogue of Microorganisms (GCM) 10K type strain sequencing project: providing services to taxonomists for standard genome sequencing and annotation.</title>
        <authorList>
            <consortium name="The Broad Institute Genomics Platform"/>
            <consortium name="The Broad Institute Genome Sequencing Center for Infectious Disease"/>
            <person name="Wu L."/>
            <person name="Ma J."/>
        </authorList>
    </citation>
    <scope>NUCLEOTIDE SEQUENCE [LARGE SCALE GENOMIC DNA]</scope>
    <source>
        <strain evidence="8">KCTC 22814</strain>
    </source>
</reference>
<sequence length="199" mass="23529">MKQIHPIEQEEQLLRKLKDDNRRAFDSLYNHYSPRIYGRLLRLTGSEDLSIELLQETFIILWDNRHRINPDQCFRGWIYKVAENCVYQYYRKLARTAKLQQHIAQIFEEGYLHTEENMILKESLALLKEAVALLPEKRRKVFELCRIKGLRYEEAAKMLEISSSTVSNHLVKATAFVKEYVSKSQGRTLVKLIALLMLD</sequence>
<feature type="domain" description="RNA polymerase sigma factor 70 region 4 type 2" evidence="6">
    <location>
        <begin position="126"/>
        <end position="173"/>
    </location>
</feature>
<dbReference type="NCBIfam" id="TIGR02937">
    <property type="entry name" value="sigma70-ECF"/>
    <property type="match status" value="1"/>
</dbReference>
<gene>
    <name evidence="7" type="ORF">ACFS7Y_17570</name>
</gene>
<evidence type="ECO:0000256" key="2">
    <source>
        <dbReference type="ARBA" id="ARBA00023015"/>
    </source>
</evidence>
<proteinExistence type="inferred from homology"/>
<dbReference type="InterPro" id="IPR013325">
    <property type="entry name" value="RNA_pol_sigma_r2"/>
</dbReference>
<comment type="similarity">
    <text evidence="1">Belongs to the sigma-70 factor family. ECF subfamily.</text>
</comment>
<evidence type="ECO:0000259" key="6">
    <source>
        <dbReference type="Pfam" id="PF08281"/>
    </source>
</evidence>
<organism evidence="7 8">
    <name type="scientific">Sphingobacterium bambusae</name>
    <dbReference type="NCBI Taxonomy" id="662858"/>
    <lineage>
        <taxon>Bacteria</taxon>
        <taxon>Pseudomonadati</taxon>
        <taxon>Bacteroidota</taxon>
        <taxon>Sphingobacteriia</taxon>
        <taxon>Sphingobacteriales</taxon>
        <taxon>Sphingobacteriaceae</taxon>
        <taxon>Sphingobacterium</taxon>
    </lineage>
</organism>
<evidence type="ECO:0000256" key="1">
    <source>
        <dbReference type="ARBA" id="ARBA00010641"/>
    </source>
</evidence>
<dbReference type="PANTHER" id="PTHR43133">
    <property type="entry name" value="RNA POLYMERASE ECF-TYPE SIGMA FACTO"/>
    <property type="match status" value="1"/>
</dbReference>
<dbReference type="Gene3D" id="1.10.1740.10">
    <property type="match status" value="1"/>
</dbReference>
<evidence type="ECO:0000313" key="7">
    <source>
        <dbReference type="EMBL" id="MFD2969208.1"/>
    </source>
</evidence>
<dbReference type="InterPro" id="IPR013324">
    <property type="entry name" value="RNA_pol_sigma_r3/r4-like"/>
</dbReference>
<name>A0ABW6BKS7_9SPHI</name>
<evidence type="ECO:0000313" key="8">
    <source>
        <dbReference type="Proteomes" id="UP001597525"/>
    </source>
</evidence>
<evidence type="ECO:0000259" key="5">
    <source>
        <dbReference type="Pfam" id="PF04542"/>
    </source>
</evidence>
<evidence type="ECO:0000256" key="4">
    <source>
        <dbReference type="ARBA" id="ARBA00023163"/>
    </source>
</evidence>
<dbReference type="Pfam" id="PF04542">
    <property type="entry name" value="Sigma70_r2"/>
    <property type="match status" value="1"/>
</dbReference>
<evidence type="ECO:0000256" key="3">
    <source>
        <dbReference type="ARBA" id="ARBA00023082"/>
    </source>
</evidence>
<accession>A0ABW6BKS7</accession>